<keyword evidence="3" id="KW-0540">Nuclease</keyword>
<feature type="domain" description="Putative restriction endonuclease" evidence="2">
    <location>
        <begin position="34"/>
        <end position="200"/>
    </location>
</feature>
<evidence type="ECO:0000313" key="4">
    <source>
        <dbReference type="Proteomes" id="UP000238312"/>
    </source>
</evidence>
<keyword evidence="4" id="KW-1185">Reference proteome</keyword>
<dbReference type="InterPro" id="IPR012296">
    <property type="entry name" value="Nuclease_put_TT1808"/>
</dbReference>
<proteinExistence type="predicted"/>
<comment type="caution">
    <text evidence="3">The sequence shown here is derived from an EMBL/GenBank/DDBJ whole genome shotgun (WGS) entry which is preliminary data.</text>
</comment>
<dbReference type="GO" id="GO:0004519">
    <property type="term" value="F:endonuclease activity"/>
    <property type="evidence" value="ECO:0007669"/>
    <property type="project" value="UniProtKB-KW"/>
</dbReference>
<dbReference type="PANTHER" id="PTHR35400">
    <property type="entry name" value="SLR1083 PROTEIN"/>
    <property type="match status" value="1"/>
</dbReference>
<name>A0A2T0NAH4_9ACTN</name>
<dbReference type="OrthoDB" id="4537149at2"/>
<protein>
    <submittedName>
        <fullName evidence="3">Uma2 family endonuclease</fullName>
    </submittedName>
</protein>
<organism evidence="3 4">
    <name type="scientific">Nonomuraea fuscirosea</name>
    <dbReference type="NCBI Taxonomy" id="1291556"/>
    <lineage>
        <taxon>Bacteria</taxon>
        <taxon>Bacillati</taxon>
        <taxon>Actinomycetota</taxon>
        <taxon>Actinomycetes</taxon>
        <taxon>Streptosporangiales</taxon>
        <taxon>Streptosporangiaceae</taxon>
        <taxon>Nonomuraea</taxon>
    </lineage>
</organism>
<dbReference type="AlphaFoldDB" id="A0A2T0NAH4"/>
<dbReference type="CDD" id="cd06260">
    <property type="entry name" value="DUF820-like"/>
    <property type="match status" value="1"/>
</dbReference>
<dbReference type="Pfam" id="PF05685">
    <property type="entry name" value="Uma2"/>
    <property type="match status" value="1"/>
</dbReference>
<dbReference type="PANTHER" id="PTHR35400:SF3">
    <property type="entry name" value="SLL1072 PROTEIN"/>
    <property type="match status" value="1"/>
</dbReference>
<evidence type="ECO:0000256" key="1">
    <source>
        <dbReference type="SAM" id="MobiDB-lite"/>
    </source>
</evidence>
<feature type="region of interest" description="Disordered" evidence="1">
    <location>
        <begin position="1"/>
        <end position="28"/>
    </location>
</feature>
<evidence type="ECO:0000313" key="3">
    <source>
        <dbReference type="EMBL" id="PRX70004.1"/>
    </source>
</evidence>
<sequence>MVAMMIESPAIQPEESSEHMPQPSANTPRTARELFDALPPLPGFRAEVIEGKLIVSPLGTPEHHWASADLHDAFYPLRKERGWVGSPQGPGICIQGPRDALSPDYVLTHEKCERWGNELLSSGVILVAEIVSPSSVYADREEKPRLYALGKIPIYLLIDPIAPSPTVTVYCDIVDGKYRHALSESMGKVVLLPDPIRFELDTSMIRV</sequence>
<dbReference type="RefSeq" id="WP_106233951.1">
    <property type="nucleotide sequence ID" value="NZ_PVNG01000001.1"/>
</dbReference>
<dbReference type="Gene3D" id="3.90.1570.10">
    <property type="entry name" value="tt1808, chain A"/>
    <property type="match status" value="1"/>
</dbReference>
<keyword evidence="3" id="KW-0255">Endonuclease</keyword>
<dbReference type="EMBL" id="PVNG01000001">
    <property type="protein sequence ID" value="PRX70004.1"/>
    <property type="molecule type" value="Genomic_DNA"/>
</dbReference>
<dbReference type="InterPro" id="IPR008538">
    <property type="entry name" value="Uma2"/>
</dbReference>
<keyword evidence="3" id="KW-0378">Hydrolase</keyword>
<gene>
    <name evidence="3" type="ORF">B0I32_10189</name>
</gene>
<dbReference type="InterPro" id="IPR011335">
    <property type="entry name" value="Restrct_endonuc-II-like"/>
</dbReference>
<reference evidence="3 4" key="1">
    <citation type="submission" date="2018-03" db="EMBL/GenBank/DDBJ databases">
        <title>Genomic Encyclopedia of Type Strains, Phase III (KMG-III): the genomes of soil and plant-associated and newly described type strains.</title>
        <authorList>
            <person name="Whitman W."/>
        </authorList>
    </citation>
    <scope>NUCLEOTIDE SEQUENCE [LARGE SCALE GENOMIC DNA]</scope>
    <source>
        <strain evidence="3 4">CGMCC 4.7104</strain>
    </source>
</reference>
<dbReference type="SUPFAM" id="SSF52980">
    <property type="entry name" value="Restriction endonuclease-like"/>
    <property type="match status" value="1"/>
</dbReference>
<evidence type="ECO:0000259" key="2">
    <source>
        <dbReference type="Pfam" id="PF05685"/>
    </source>
</evidence>
<accession>A0A2T0NAH4</accession>
<dbReference type="Proteomes" id="UP000238312">
    <property type="component" value="Unassembled WGS sequence"/>
</dbReference>